<organism evidence="2 3">
    <name type="scientific">Vibrio aquimaris</name>
    <dbReference type="NCBI Taxonomy" id="2587862"/>
    <lineage>
        <taxon>Bacteria</taxon>
        <taxon>Pseudomonadati</taxon>
        <taxon>Pseudomonadota</taxon>
        <taxon>Gammaproteobacteria</taxon>
        <taxon>Vibrionales</taxon>
        <taxon>Vibrionaceae</taxon>
        <taxon>Vibrio</taxon>
    </lineage>
</organism>
<evidence type="ECO:0000313" key="2">
    <source>
        <dbReference type="EMBL" id="QFT27191.1"/>
    </source>
</evidence>
<proteinExistence type="predicted"/>
<dbReference type="OrthoDB" id="9816014at2"/>
<evidence type="ECO:0000313" key="3">
    <source>
        <dbReference type="Proteomes" id="UP000326936"/>
    </source>
</evidence>
<accession>A0A5P9CMK5</accession>
<dbReference type="InterPro" id="IPR002731">
    <property type="entry name" value="ATPase_BadF"/>
</dbReference>
<keyword evidence="3" id="KW-1185">Reference proteome</keyword>
<dbReference type="Pfam" id="PF01869">
    <property type="entry name" value="BcrAD_BadFG"/>
    <property type="match status" value="1"/>
</dbReference>
<dbReference type="Gene3D" id="3.30.420.40">
    <property type="match status" value="1"/>
</dbReference>
<dbReference type="EC" id="2.7.1.8" evidence="2"/>
<protein>
    <submittedName>
        <fullName evidence="2">Glucosamine kinase GspK</fullName>
        <ecNumber evidence="2">2.7.1.8</ecNumber>
    </submittedName>
</protein>
<gene>
    <name evidence="2" type="primary">gspK2</name>
    <name evidence="2" type="ORF">FIV01_12195</name>
</gene>
<sequence length="88" mass="9341">MITCYVGIDGGGTSCRARIRDHQGRLLGEANGGSTNILLGVELALQSINETVSIAAKSASLDHSQFAFMHLGLALADAEHNLFKREEA</sequence>
<dbReference type="GO" id="GO:0047931">
    <property type="term" value="F:glucosamine kinase activity"/>
    <property type="evidence" value="ECO:0007669"/>
    <property type="project" value="UniProtKB-EC"/>
</dbReference>
<dbReference type="AlphaFoldDB" id="A0A5P9CMK5"/>
<dbReference type="InterPro" id="IPR043129">
    <property type="entry name" value="ATPase_NBD"/>
</dbReference>
<reference evidence="2 3" key="1">
    <citation type="submission" date="2019-10" db="EMBL/GenBank/DDBJ databases">
        <title>Complete genome sequence of Vibrio sp. strain THAF100, isolated from non-filtered water from the water column of tank 6 of a marine aquarium containing stony-coral fragments. Water maintained at 26 degree C.</title>
        <authorList>
            <person name="Ruckert C."/>
            <person name="Franco A."/>
            <person name="Kalinowski J."/>
            <person name="Glaeser S."/>
        </authorList>
    </citation>
    <scope>NUCLEOTIDE SEQUENCE [LARGE SCALE GENOMIC DNA]</scope>
    <source>
        <strain evidence="2 3">THAF100</strain>
    </source>
</reference>
<dbReference type="EMBL" id="CP045350">
    <property type="protein sequence ID" value="QFT27191.1"/>
    <property type="molecule type" value="Genomic_DNA"/>
</dbReference>
<dbReference type="SUPFAM" id="SSF53067">
    <property type="entry name" value="Actin-like ATPase domain"/>
    <property type="match status" value="1"/>
</dbReference>
<dbReference type="KEGG" id="vaq:FIV01_12195"/>
<dbReference type="Proteomes" id="UP000326936">
    <property type="component" value="Chromosome"/>
</dbReference>
<evidence type="ECO:0000259" key="1">
    <source>
        <dbReference type="Pfam" id="PF01869"/>
    </source>
</evidence>
<feature type="domain" description="ATPase BadF/BadG/BcrA/BcrD type" evidence="1">
    <location>
        <begin position="6"/>
        <end position="76"/>
    </location>
</feature>
<keyword evidence="2" id="KW-0808">Transferase</keyword>
<keyword evidence="2" id="KW-0418">Kinase</keyword>
<name>A0A5P9CMK5_9VIBR</name>